<keyword evidence="2" id="KW-0645">Protease</keyword>
<dbReference type="InterPro" id="IPR050325">
    <property type="entry name" value="Prot/Nucl_acid_deglycase"/>
</dbReference>
<dbReference type="CDD" id="cd03135">
    <property type="entry name" value="GATase1_DJ-1"/>
    <property type="match status" value="1"/>
</dbReference>
<proteinExistence type="predicted"/>
<keyword evidence="2" id="KW-0378">Hydrolase</keyword>
<dbReference type="SUPFAM" id="SSF52317">
    <property type="entry name" value="Class I glutamine amidotransferase-like"/>
    <property type="match status" value="1"/>
</dbReference>
<dbReference type="GO" id="GO:0006508">
    <property type="term" value="P:proteolysis"/>
    <property type="evidence" value="ECO:0007669"/>
    <property type="project" value="UniProtKB-KW"/>
</dbReference>
<dbReference type="EMBL" id="AP026933">
    <property type="protein sequence ID" value="BDT02376.1"/>
    <property type="molecule type" value="Genomic_DNA"/>
</dbReference>
<dbReference type="InterPro" id="IPR006287">
    <property type="entry name" value="DJ-1"/>
</dbReference>
<protein>
    <submittedName>
        <fullName evidence="2">Protease</fullName>
    </submittedName>
</protein>
<organism evidence="2 3">
    <name type="scientific">Spiroplasma ixodetis</name>
    <dbReference type="NCBI Taxonomy" id="2141"/>
    <lineage>
        <taxon>Bacteria</taxon>
        <taxon>Bacillati</taxon>
        <taxon>Mycoplasmatota</taxon>
        <taxon>Mollicutes</taxon>
        <taxon>Entomoplasmatales</taxon>
        <taxon>Spiroplasmataceae</taxon>
        <taxon>Spiroplasma</taxon>
    </lineage>
</organism>
<dbReference type="PANTHER" id="PTHR48094:SF12">
    <property type="entry name" value="PARKINSON DISEASE PROTEIN 7 HOMOLOG"/>
    <property type="match status" value="1"/>
</dbReference>
<gene>
    <name evidence="2" type="ORF">SHM_00220</name>
</gene>
<dbReference type="GO" id="GO:0008233">
    <property type="term" value="F:peptidase activity"/>
    <property type="evidence" value="ECO:0007669"/>
    <property type="project" value="UniProtKB-KW"/>
</dbReference>
<name>A0ABN6SY30_9MOLU</name>
<evidence type="ECO:0000313" key="3">
    <source>
        <dbReference type="Proteomes" id="UP001163387"/>
    </source>
</evidence>
<feature type="domain" description="DJ-1/PfpI" evidence="1">
    <location>
        <begin position="14"/>
        <end position="176"/>
    </location>
</feature>
<dbReference type="InterPro" id="IPR029062">
    <property type="entry name" value="Class_I_gatase-like"/>
</dbReference>
<dbReference type="PANTHER" id="PTHR48094">
    <property type="entry name" value="PROTEIN/NUCLEIC ACID DEGLYCASE DJ-1-RELATED"/>
    <property type="match status" value="1"/>
</dbReference>
<reference evidence="2 3" key="1">
    <citation type="journal article" date="2022" name="Front. Microbiol.">
        <title>Male-killing mechanisms vary between Spiroplasma species.</title>
        <authorList>
            <person name="Arai H."/>
            <person name="Inoue M."/>
            <person name="Kageyama D."/>
        </authorList>
    </citation>
    <scope>NUCLEOTIDE SEQUENCE [LARGE SCALE GENOMIC DNA]</scope>
    <source>
        <strain evidence="3">sHm</strain>
    </source>
</reference>
<keyword evidence="3" id="KW-1185">Reference proteome</keyword>
<accession>A0ABN6SY30</accession>
<dbReference type="Gene3D" id="3.40.50.880">
    <property type="match status" value="1"/>
</dbReference>
<dbReference type="InterPro" id="IPR002818">
    <property type="entry name" value="DJ-1/PfpI"/>
</dbReference>
<dbReference type="NCBIfam" id="TIGR01383">
    <property type="entry name" value="not_thiJ"/>
    <property type="match status" value="1"/>
</dbReference>
<sequence length="193" mass="21516">MNWKEIMSNNEKFKVAIFLATGYEMGEVIITIDLLRRANIVIDLVSIENDLKIKSSHNVFILCEKKISDIDLLSYKMLILPGGKVGVENLSKNELLKSILVIFAKDSNKFIAAICAAPQILGQLNLIDNKKITHYPGTNIGLNKSIILDEKVVVDNNIITGKSIGAAFEFGLKLIEVLESKEISEQIKKQLVF</sequence>
<dbReference type="Proteomes" id="UP001163387">
    <property type="component" value="Chromosome"/>
</dbReference>
<evidence type="ECO:0000313" key="2">
    <source>
        <dbReference type="EMBL" id="BDT02376.1"/>
    </source>
</evidence>
<evidence type="ECO:0000259" key="1">
    <source>
        <dbReference type="Pfam" id="PF01965"/>
    </source>
</evidence>
<dbReference type="Pfam" id="PF01965">
    <property type="entry name" value="DJ-1_PfpI"/>
    <property type="match status" value="1"/>
</dbReference>